<evidence type="ECO:0000313" key="8">
    <source>
        <dbReference type="Proteomes" id="UP000187013"/>
    </source>
</evidence>
<evidence type="ECO:0000256" key="3">
    <source>
        <dbReference type="ARBA" id="ARBA00022989"/>
    </source>
</evidence>
<comment type="caution">
    <text evidence="7">The sequence shown here is derived from an EMBL/GenBank/DDBJ whole genome shotgun (WGS) entry which is preliminary data.</text>
</comment>
<feature type="transmembrane region" description="Helical" evidence="6">
    <location>
        <begin position="353"/>
        <end position="372"/>
    </location>
</feature>
<evidence type="ECO:0000256" key="5">
    <source>
        <dbReference type="SAM" id="MobiDB-lite"/>
    </source>
</evidence>
<dbReference type="GO" id="GO:0005783">
    <property type="term" value="C:endoplasmic reticulum"/>
    <property type="evidence" value="ECO:0007669"/>
    <property type="project" value="EnsemblFungi"/>
</dbReference>
<feature type="transmembrane region" description="Helical" evidence="6">
    <location>
        <begin position="146"/>
        <end position="163"/>
    </location>
</feature>
<feature type="transmembrane region" description="Helical" evidence="6">
    <location>
        <begin position="21"/>
        <end position="41"/>
    </location>
</feature>
<dbReference type="Pfam" id="PF02535">
    <property type="entry name" value="Zip"/>
    <property type="match status" value="1"/>
</dbReference>
<feature type="transmembrane region" description="Helical" evidence="6">
    <location>
        <begin position="311"/>
        <end position="333"/>
    </location>
</feature>
<feature type="compositionally biased region" description="Basic and acidic residues" evidence="5">
    <location>
        <begin position="186"/>
        <end position="203"/>
    </location>
</feature>
<dbReference type="eggNOG" id="KOG2693">
    <property type="taxonomic scope" value="Eukaryota"/>
</dbReference>
<organism evidence="7 8">
    <name type="scientific">Zygosaccharomyces rouxii</name>
    <dbReference type="NCBI Taxonomy" id="4956"/>
    <lineage>
        <taxon>Eukaryota</taxon>
        <taxon>Fungi</taxon>
        <taxon>Dikarya</taxon>
        <taxon>Ascomycota</taxon>
        <taxon>Saccharomycotina</taxon>
        <taxon>Saccharomycetes</taxon>
        <taxon>Saccharomycetales</taxon>
        <taxon>Saccharomycetaceae</taxon>
        <taxon>Zygosaccharomyces</taxon>
    </lineage>
</organism>
<dbReference type="PANTHER" id="PTHR16950:SF16">
    <property type="entry name" value="ZINC TRANSPORTER ZIP13"/>
    <property type="match status" value="1"/>
</dbReference>
<protein>
    <recommendedName>
        <fullName evidence="9">Zinc transporter YKE4</fullName>
    </recommendedName>
</protein>
<keyword evidence="2 6" id="KW-0812">Transmembrane</keyword>
<feature type="region of interest" description="Disordered" evidence="5">
    <location>
        <begin position="178"/>
        <end position="203"/>
    </location>
</feature>
<feature type="transmembrane region" description="Helical" evidence="6">
    <location>
        <begin position="77"/>
        <end position="96"/>
    </location>
</feature>
<evidence type="ECO:0000256" key="6">
    <source>
        <dbReference type="SAM" id="Phobius"/>
    </source>
</evidence>
<dbReference type="GO" id="GO:0005385">
    <property type="term" value="F:zinc ion transmembrane transporter activity"/>
    <property type="evidence" value="ECO:0007669"/>
    <property type="project" value="EnsemblFungi"/>
</dbReference>
<comment type="subcellular location">
    <subcellularLocation>
        <location evidence="1">Membrane</location>
        <topology evidence="1">Multi-pass membrane protein</topology>
    </subcellularLocation>
</comment>
<keyword evidence="4 6" id="KW-0472">Membrane</keyword>
<dbReference type="PANTHER" id="PTHR16950">
    <property type="entry name" value="ZINC TRANSPORTER SLC39A7 HISTIDINE-RICH MEMBRANE PROTEIN KE4"/>
    <property type="match status" value="1"/>
</dbReference>
<evidence type="ECO:0000256" key="1">
    <source>
        <dbReference type="ARBA" id="ARBA00004141"/>
    </source>
</evidence>
<dbReference type="EMBL" id="BDGX01000014">
    <property type="protein sequence ID" value="GAV49279.1"/>
    <property type="molecule type" value="Genomic_DNA"/>
</dbReference>
<evidence type="ECO:0008006" key="9">
    <source>
        <dbReference type="Google" id="ProtNLM"/>
    </source>
</evidence>
<dbReference type="GO" id="GO:0006882">
    <property type="term" value="P:intracellular zinc ion homeostasis"/>
    <property type="evidence" value="ECO:0007669"/>
    <property type="project" value="TreeGrafter"/>
</dbReference>
<reference evidence="7 8" key="1">
    <citation type="submission" date="2016-08" db="EMBL/GenBank/DDBJ databases">
        <title>Draft genome sequence of allopolyploid Zygosaccharomyces rouxii.</title>
        <authorList>
            <person name="Watanabe J."/>
            <person name="Uehara K."/>
            <person name="Mogi Y."/>
            <person name="Tsukioka Y."/>
        </authorList>
    </citation>
    <scope>NUCLEOTIDE SEQUENCE [LARGE SCALE GENOMIC DNA]</scope>
    <source>
        <strain evidence="7 8">NBRC 110957</strain>
    </source>
</reference>
<feature type="transmembrane region" description="Helical" evidence="6">
    <location>
        <begin position="108"/>
        <end position="126"/>
    </location>
</feature>
<evidence type="ECO:0000256" key="2">
    <source>
        <dbReference type="ARBA" id="ARBA00022692"/>
    </source>
</evidence>
<dbReference type="InterPro" id="IPR003689">
    <property type="entry name" value="ZIP"/>
</dbReference>
<proteinExistence type="predicted"/>
<evidence type="ECO:0000313" key="7">
    <source>
        <dbReference type="EMBL" id="GAV49279.1"/>
    </source>
</evidence>
<dbReference type="OrthoDB" id="200954at2759"/>
<dbReference type="GO" id="GO:0016020">
    <property type="term" value="C:membrane"/>
    <property type="evidence" value="ECO:0007669"/>
    <property type="project" value="UniProtKB-SubCell"/>
</dbReference>
<dbReference type="OMA" id="HEVPHHI"/>
<sequence>MLKNYQSNQLYTCTIACYKKSLRMGATYLSLLAILITKASGHKHHDHEHLLENSHVAGSSAFIHHLQNYLFPFNARYNSMLATLIIQLMPCVVIQLIPGLKNGGDSPILSILVAFALGTLLGDVLLHLIPEIFDSIVESVNPHTDGLILGSAIFVGFLLFLFLDKSIRILSQDGGIHSHSHGHSHSHTEVSEKDKKDKKEHQDSTSPLLNIATGFIHNATDGIALASSFYTSKHVGVTTSVAVIFHEIPHELGDFAILLANGFTFPQALKSQFVTSLGALMGTAIGCALNEMSTTQEQSLEKSSGFDASQLLLPITAGGFLYLSTVGVVPQLLQSSSSPRDSNKNKAQEFKKWFAQLTAILTGFSLMLYIALQE</sequence>
<dbReference type="AlphaFoldDB" id="A0A1Q3A0S0"/>
<gene>
    <name evidence="7" type="ORF">ZYGR_0N06860</name>
</gene>
<dbReference type="Proteomes" id="UP000187013">
    <property type="component" value="Unassembled WGS sequence"/>
</dbReference>
<name>A0A1Q3A0S0_ZYGRO</name>
<evidence type="ECO:0000256" key="4">
    <source>
        <dbReference type="ARBA" id="ARBA00023136"/>
    </source>
</evidence>
<keyword evidence="3 6" id="KW-1133">Transmembrane helix</keyword>
<accession>A0A1Q3A0S0</accession>